<reference evidence="1 2" key="1">
    <citation type="journal article" date="2019" name="Nat. Ecol. Evol.">
        <title>Megaphylogeny resolves global patterns of mushroom evolution.</title>
        <authorList>
            <person name="Varga T."/>
            <person name="Krizsan K."/>
            <person name="Foldi C."/>
            <person name="Dima B."/>
            <person name="Sanchez-Garcia M."/>
            <person name="Sanchez-Ramirez S."/>
            <person name="Szollosi G.J."/>
            <person name="Szarkandi J.G."/>
            <person name="Papp V."/>
            <person name="Albert L."/>
            <person name="Andreopoulos W."/>
            <person name="Angelini C."/>
            <person name="Antonin V."/>
            <person name="Barry K.W."/>
            <person name="Bougher N.L."/>
            <person name="Buchanan P."/>
            <person name="Buyck B."/>
            <person name="Bense V."/>
            <person name="Catcheside P."/>
            <person name="Chovatia M."/>
            <person name="Cooper J."/>
            <person name="Damon W."/>
            <person name="Desjardin D."/>
            <person name="Finy P."/>
            <person name="Geml J."/>
            <person name="Haridas S."/>
            <person name="Hughes K."/>
            <person name="Justo A."/>
            <person name="Karasinski D."/>
            <person name="Kautmanova I."/>
            <person name="Kiss B."/>
            <person name="Kocsube S."/>
            <person name="Kotiranta H."/>
            <person name="LaButti K.M."/>
            <person name="Lechner B.E."/>
            <person name="Liimatainen K."/>
            <person name="Lipzen A."/>
            <person name="Lukacs Z."/>
            <person name="Mihaltcheva S."/>
            <person name="Morgado L.N."/>
            <person name="Niskanen T."/>
            <person name="Noordeloos M.E."/>
            <person name="Ohm R.A."/>
            <person name="Ortiz-Santana B."/>
            <person name="Ovrebo C."/>
            <person name="Racz N."/>
            <person name="Riley R."/>
            <person name="Savchenko A."/>
            <person name="Shiryaev A."/>
            <person name="Soop K."/>
            <person name="Spirin V."/>
            <person name="Szebenyi C."/>
            <person name="Tomsovsky M."/>
            <person name="Tulloss R.E."/>
            <person name="Uehling J."/>
            <person name="Grigoriev I.V."/>
            <person name="Vagvolgyi C."/>
            <person name="Papp T."/>
            <person name="Martin F.M."/>
            <person name="Miettinen O."/>
            <person name="Hibbett D.S."/>
            <person name="Nagy L.G."/>
        </authorList>
    </citation>
    <scope>NUCLEOTIDE SEQUENCE [LARGE SCALE GENOMIC DNA]</scope>
    <source>
        <strain evidence="1 2">HHB13444</strain>
    </source>
</reference>
<accession>A0A5C3NWG3</accession>
<dbReference type="EMBL" id="ML211558">
    <property type="protein sequence ID" value="TFK81806.1"/>
    <property type="molecule type" value="Genomic_DNA"/>
</dbReference>
<dbReference type="InParanoid" id="A0A5C3NWG3"/>
<keyword evidence="2" id="KW-1185">Reference proteome</keyword>
<gene>
    <name evidence="1" type="ORF">K466DRAFT_568804</name>
</gene>
<name>A0A5C3NWG3_9APHY</name>
<feature type="non-terminal residue" evidence="1">
    <location>
        <position position="394"/>
    </location>
</feature>
<organism evidence="1 2">
    <name type="scientific">Polyporus arcularius HHB13444</name>
    <dbReference type="NCBI Taxonomy" id="1314778"/>
    <lineage>
        <taxon>Eukaryota</taxon>
        <taxon>Fungi</taxon>
        <taxon>Dikarya</taxon>
        <taxon>Basidiomycota</taxon>
        <taxon>Agaricomycotina</taxon>
        <taxon>Agaricomycetes</taxon>
        <taxon>Polyporales</taxon>
        <taxon>Polyporaceae</taxon>
        <taxon>Polyporus</taxon>
    </lineage>
</organism>
<sequence>MPDPLYFEELLKQLPDIRAVVFNCAHARVPLAVVEQCFRHAGIASLSFADTSDCQSAWVYTTTRCYPGRESHHNSLQQLSYAANPSKPTRAAYYQVDCRKDIAELGPIILRMHLSAESLSFPADRAPLSRMAELPWPCLRDLTLTGLYSDASQVSSIPQLVGAMRNPRSLSIQVGQLADRPRPTVLERGCTEMHALESLTLAYPDPDDAIFAVAGKSLRYLSIRDHPRHYLKNMPVNRWLAMPILSSSECLRVLSGMSMPRLEHLELVYEADELEEELLLHVAYAYSHLHTLELHQYRRSPHGPAPLRYNRISEIVRSLDTLRTLRLNLDYAYQDAAIPQSRARADDDDNAYKSRWASAEELVLYGSEILTILERREGFHVLEELYLLYCDPNT</sequence>
<dbReference type="Gene3D" id="3.80.10.10">
    <property type="entry name" value="Ribonuclease Inhibitor"/>
    <property type="match status" value="1"/>
</dbReference>
<dbReference type="InterPro" id="IPR032675">
    <property type="entry name" value="LRR_dom_sf"/>
</dbReference>
<protein>
    <recommendedName>
        <fullName evidence="3">F-box domain-containing protein</fullName>
    </recommendedName>
</protein>
<proteinExistence type="predicted"/>
<evidence type="ECO:0000313" key="1">
    <source>
        <dbReference type="EMBL" id="TFK81806.1"/>
    </source>
</evidence>
<dbReference type="AlphaFoldDB" id="A0A5C3NWG3"/>
<evidence type="ECO:0000313" key="2">
    <source>
        <dbReference type="Proteomes" id="UP000308197"/>
    </source>
</evidence>
<dbReference type="Proteomes" id="UP000308197">
    <property type="component" value="Unassembled WGS sequence"/>
</dbReference>
<evidence type="ECO:0008006" key="3">
    <source>
        <dbReference type="Google" id="ProtNLM"/>
    </source>
</evidence>